<dbReference type="VEuPathDB" id="FungiDB:ASPZODRAFT_191995"/>
<proteinExistence type="predicted"/>
<protein>
    <recommendedName>
        <fullName evidence="3">DEAD-box helicase OB fold domain-containing protein</fullName>
    </recommendedName>
</protein>
<gene>
    <name evidence="1" type="ORF">ASPZODRAFT_191995</name>
</gene>
<evidence type="ECO:0000313" key="2">
    <source>
        <dbReference type="Proteomes" id="UP000184188"/>
    </source>
</evidence>
<dbReference type="STRING" id="1073090.A0A1L9STH2"/>
<accession>A0A1L9STH2</accession>
<reference evidence="2" key="1">
    <citation type="journal article" date="2017" name="Genome Biol.">
        <title>Comparative genomics reveals high biological diversity and specific adaptations in the industrially and medically important fungal genus Aspergillus.</title>
        <authorList>
            <person name="de Vries R.P."/>
            <person name="Riley R."/>
            <person name="Wiebenga A."/>
            <person name="Aguilar-Osorio G."/>
            <person name="Amillis S."/>
            <person name="Uchima C.A."/>
            <person name="Anderluh G."/>
            <person name="Asadollahi M."/>
            <person name="Askin M."/>
            <person name="Barry K."/>
            <person name="Battaglia E."/>
            <person name="Bayram O."/>
            <person name="Benocci T."/>
            <person name="Braus-Stromeyer S.A."/>
            <person name="Caldana C."/>
            <person name="Canovas D."/>
            <person name="Cerqueira G.C."/>
            <person name="Chen F."/>
            <person name="Chen W."/>
            <person name="Choi C."/>
            <person name="Clum A."/>
            <person name="Dos Santos R.A."/>
            <person name="Damasio A.R."/>
            <person name="Diallinas G."/>
            <person name="Emri T."/>
            <person name="Fekete E."/>
            <person name="Flipphi M."/>
            <person name="Freyberg S."/>
            <person name="Gallo A."/>
            <person name="Gournas C."/>
            <person name="Habgood R."/>
            <person name="Hainaut M."/>
            <person name="Harispe M.L."/>
            <person name="Henrissat B."/>
            <person name="Hilden K.S."/>
            <person name="Hope R."/>
            <person name="Hossain A."/>
            <person name="Karabika E."/>
            <person name="Karaffa L."/>
            <person name="Karanyi Z."/>
            <person name="Krasevec N."/>
            <person name="Kuo A."/>
            <person name="Kusch H."/>
            <person name="LaButti K."/>
            <person name="Lagendijk E.L."/>
            <person name="Lapidus A."/>
            <person name="Levasseur A."/>
            <person name="Lindquist E."/>
            <person name="Lipzen A."/>
            <person name="Logrieco A.F."/>
            <person name="MacCabe A."/>
            <person name="Maekelae M.R."/>
            <person name="Malavazi I."/>
            <person name="Melin P."/>
            <person name="Meyer V."/>
            <person name="Mielnichuk N."/>
            <person name="Miskei M."/>
            <person name="Molnar A.P."/>
            <person name="Mule G."/>
            <person name="Ngan C.Y."/>
            <person name="Orejas M."/>
            <person name="Orosz E."/>
            <person name="Ouedraogo J.P."/>
            <person name="Overkamp K.M."/>
            <person name="Park H.-S."/>
            <person name="Perrone G."/>
            <person name="Piumi F."/>
            <person name="Punt P.J."/>
            <person name="Ram A.F."/>
            <person name="Ramon A."/>
            <person name="Rauscher S."/>
            <person name="Record E."/>
            <person name="Riano-Pachon D.M."/>
            <person name="Robert V."/>
            <person name="Roehrig J."/>
            <person name="Ruller R."/>
            <person name="Salamov A."/>
            <person name="Salih N.S."/>
            <person name="Samson R.A."/>
            <person name="Sandor E."/>
            <person name="Sanguinetti M."/>
            <person name="Schuetze T."/>
            <person name="Sepcic K."/>
            <person name="Shelest E."/>
            <person name="Sherlock G."/>
            <person name="Sophianopoulou V."/>
            <person name="Squina F.M."/>
            <person name="Sun H."/>
            <person name="Susca A."/>
            <person name="Todd R.B."/>
            <person name="Tsang A."/>
            <person name="Unkles S.E."/>
            <person name="van de Wiele N."/>
            <person name="van Rossen-Uffink D."/>
            <person name="Oliveira J.V."/>
            <person name="Vesth T.C."/>
            <person name="Visser J."/>
            <person name="Yu J.-H."/>
            <person name="Zhou M."/>
            <person name="Andersen M.R."/>
            <person name="Archer D.B."/>
            <person name="Baker S.E."/>
            <person name="Benoit I."/>
            <person name="Brakhage A.A."/>
            <person name="Braus G.H."/>
            <person name="Fischer R."/>
            <person name="Frisvad J.C."/>
            <person name="Goldman G.H."/>
            <person name="Houbraken J."/>
            <person name="Oakley B."/>
            <person name="Pocsi I."/>
            <person name="Scazzocchio C."/>
            <person name="Seiboth B."/>
            <person name="vanKuyk P.A."/>
            <person name="Wortman J."/>
            <person name="Dyer P.S."/>
            <person name="Grigoriev I.V."/>
        </authorList>
    </citation>
    <scope>NUCLEOTIDE SEQUENCE [LARGE SCALE GENOMIC DNA]</scope>
    <source>
        <strain evidence="2">CBS 506.65</strain>
    </source>
</reference>
<keyword evidence="2" id="KW-1185">Reference proteome</keyword>
<evidence type="ECO:0008006" key="3">
    <source>
        <dbReference type="Google" id="ProtNLM"/>
    </source>
</evidence>
<dbReference type="EMBL" id="KV878336">
    <property type="protein sequence ID" value="OJJ50498.1"/>
    <property type="molecule type" value="Genomic_DNA"/>
</dbReference>
<evidence type="ECO:0000313" key="1">
    <source>
        <dbReference type="EMBL" id="OJJ50498.1"/>
    </source>
</evidence>
<dbReference type="AlphaFoldDB" id="A0A1L9STH2"/>
<dbReference type="GeneID" id="34613817"/>
<dbReference type="OrthoDB" id="5600252at2759"/>
<name>A0A1L9STH2_9EURO</name>
<organism evidence="1 2">
    <name type="scientific">Penicilliopsis zonata CBS 506.65</name>
    <dbReference type="NCBI Taxonomy" id="1073090"/>
    <lineage>
        <taxon>Eukaryota</taxon>
        <taxon>Fungi</taxon>
        <taxon>Dikarya</taxon>
        <taxon>Ascomycota</taxon>
        <taxon>Pezizomycotina</taxon>
        <taxon>Eurotiomycetes</taxon>
        <taxon>Eurotiomycetidae</taxon>
        <taxon>Eurotiales</taxon>
        <taxon>Aspergillaceae</taxon>
        <taxon>Penicilliopsis</taxon>
    </lineage>
</organism>
<dbReference type="RefSeq" id="XP_022585008.1">
    <property type="nucleotide sequence ID" value="XM_022727353.1"/>
</dbReference>
<dbReference type="Proteomes" id="UP000184188">
    <property type="component" value="Unassembled WGS sequence"/>
</dbReference>
<sequence length="139" mass="15954">MRWSPGNQTVSLHPTSVNKQTDGSIKWLSYYHLMQGRNRAYNAHDTSAVDDFAIALLCGDAEFKMYPGVITIDANRIRFSLRDWKAMLAVKILSARVRDILAGTFRTPHKVLTYKQQQWLEIWQQIFSQAGNEAKRPGK</sequence>